<comment type="caution">
    <text evidence="4">The sequence shown here is derived from an EMBL/GenBank/DDBJ whole genome shotgun (WGS) entry which is preliminary data.</text>
</comment>
<keyword evidence="1" id="KW-0521">NADP</keyword>
<dbReference type="Proteomes" id="UP000321518">
    <property type="component" value="Unassembled WGS sequence"/>
</dbReference>
<dbReference type="PANTHER" id="PTHR47706:SF9">
    <property type="entry name" value="NMRA-LIKE DOMAIN-CONTAINING PROTEIN-RELATED"/>
    <property type="match status" value="1"/>
</dbReference>
<organism evidence="4 5">
    <name type="scientific">Rhodotorula toruloides</name>
    <name type="common">Yeast</name>
    <name type="synonym">Rhodosporidium toruloides</name>
    <dbReference type="NCBI Taxonomy" id="5286"/>
    <lineage>
        <taxon>Eukaryota</taxon>
        <taxon>Fungi</taxon>
        <taxon>Dikarya</taxon>
        <taxon>Basidiomycota</taxon>
        <taxon>Pucciniomycotina</taxon>
        <taxon>Microbotryomycetes</taxon>
        <taxon>Sporidiobolales</taxon>
        <taxon>Sporidiobolaceae</taxon>
        <taxon>Rhodotorula</taxon>
    </lineage>
</organism>
<keyword evidence="2" id="KW-0560">Oxidoreductase</keyword>
<dbReference type="SUPFAM" id="SSF51735">
    <property type="entry name" value="NAD(P)-binding Rossmann-fold domains"/>
    <property type="match status" value="1"/>
</dbReference>
<dbReference type="InterPro" id="IPR036291">
    <property type="entry name" value="NAD(P)-bd_dom_sf"/>
</dbReference>
<accession>A0A511KNL4</accession>
<dbReference type="AlphaFoldDB" id="A0A511KNL4"/>
<name>A0A511KNL4_RHOTO</name>
<dbReference type="EMBL" id="BJWK01000018">
    <property type="protein sequence ID" value="GEM11973.1"/>
    <property type="molecule type" value="Genomic_DNA"/>
</dbReference>
<protein>
    <submittedName>
        <fullName evidence="4">NmrA-like domain containing protein</fullName>
    </submittedName>
</protein>
<evidence type="ECO:0000256" key="2">
    <source>
        <dbReference type="ARBA" id="ARBA00023002"/>
    </source>
</evidence>
<dbReference type="InterPro" id="IPR051609">
    <property type="entry name" value="NmrA/Isoflavone_reductase-like"/>
</dbReference>
<sequence length="277" mass="30392">MTALLEYIALYGSSGQVGSAVLDALFAPAVPNDSPKIRSFFQSSDEGKIDSVKDHDRIEKIEVGDFTDAGQKRVDAVVVALNGPALEAQYSILNAAAQAGVERFIPNKFGHHHLYRAPGDDGARMHPYWDVKNRFNESMMLHPATLSGKMTYTIAGTGDFYDQPRETYSYAYVNPDIPDENVMPVVGDPDAKADFTKISDMAHYIAALLSHLSTSANATLNFVSDTLSQREMADLLHTASDKPVELDLVSQEQAHRYIPDPDPAHKRAKQSAFAADF</sequence>
<gene>
    <name evidence="4" type="ORF">Rt10032_c18g5990</name>
</gene>
<evidence type="ECO:0000259" key="3">
    <source>
        <dbReference type="Pfam" id="PF05368"/>
    </source>
</evidence>
<dbReference type="Pfam" id="PF05368">
    <property type="entry name" value="NmrA"/>
    <property type="match status" value="1"/>
</dbReference>
<dbReference type="Gene3D" id="3.40.50.720">
    <property type="entry name" value="NAD(P)-binding Rossmann-like Domain"/>
    <property type="match status" value="1"/>
</dbReference>
<dbReference type="PANTHER" id="PTHR47706">
    <property type="entry name" value="NMRA-LIKE FAMILY PROTEIN"/>
    <property type="match status" value="1"/>
</dbReference>
<dbReference type="Gene3D" id="3.90.25.10">
    <property type="entry name" value="UDP-galactose 4-epimerase, domain 1"/>
    <property type="match status" value="1"/>
</dbReference>
<dbReference type="InterPro" id="IPR008030">
    <property type="entry name" value="NmrA-like"/>
</dbReference>
<evidence type="ECO:0000256" key="1">
    <source>
        <dbReference type="ARBA" id="ARBA00022857"/>
    </source>
</evidence>
<feature type="domain" description="NmrA-like" evidence="3">
    <location>
        <begin position="8"/>
        <end position="260"/>
    </location>
</feature>
<dbReference type="GO" id="GO:0016491">
    <property type="term" value="F:oxidoreductase activity"/>
    <property type="evidence" value="ECO:0007669"/>
    <property type="project" value="UniProtKB-KW"/>
</dbReference>
<reference evidence="4 5" key="1">
    <citation type="submission" date="2019-07" db="EMBL/GenBank/DDBJ databases">
        <title>Rhodotorula toruloides NBRC10032 genome sequencing.</title>
        <authorList>
            <person name="Shida Y."/>
            <person name="Takaku H."/>
            <person name="Ogasawara W."/>
            <person name="Mori K."/>
        </authorList>
    </citation>
    <scope>NUCLEOTIDE SEQUENCE [LARGE SCALE GENOMIC DNA]</scope>
    <source>
        <strain evidence="4 5">NBRC10032</strain>
    </source>
</reference>
<proteinExistence type="predicted"/>
<evidence type="ECO:0000313" key="5">
    <source>
        <dbReference type="Proteomes" id="UP000321518"/>
    </source>
</evidence>
<dbReference type="OrthoDB" id="9974981at2759"/>
<evidence type="ECO:0000313" key="4">
    <source>
        <dbReference type="EMBL" id="GEM11973.1"/>
    </source>
</evidence>